<proteinExistence type="predicted"/>
<keyword evidence="2" id="KW-1185">Reference proteome</keyword>
<dbReference type="Proteomes" id="UP000789570">
    <property type="component" value="Unassembled WGS sequence"/>
</dbReference>
<evidence type="ECO:0000313" key="1">
    <source>
        <dbReference type="EMBL" id="CAG8474728.1"/>
    </source>
</evidence>
<comment type="caution">
    <text evidence="1">The sequence shown here is derived from an EMBL/GenBank/DDBJ whole genome shotgun (WGS) entry which is preliminary data.</text>
</comment>
<evidence type="ECO:0000313" key="2">
    <source>
        <dbReference type="Proteomes" id="UP000789570"/>
    </source>
</evidence>
<name>A0A9N8Z9G8_9GLOM</name>
<organism evidence="1 2">
    <name type="scientific">Funneliformis caledonium</name>
    <dbReference type="NCBI Taxonomy" id="1117310"/>
    <lineage>
        <taxon>Eukaryota</taxon>
        <taxon>Fungi</taxon>
        <taxon>Fungi incertae sedis</taxon>
        <taxon>Mucoromycota</taxon>
        <taxon>Glomeromycotina</taxon>
        <taxon>Glomeromycetes</taxon>
        <taxon>Glomerales</taxon>
        <taxon>Glomeraceae</taxon>
        <taxon>Funneliformis</taxon>
    </lineage>
</organism>
<gene>
    <name evidence="1" type="ORF">FCALED_LOCUS2408</name>
</gene>
<sequence length="76" mass="8749">MRLNADRKNRKKAKSSTFHIISEQHHDSIKLLNNTIKLNTWISIKALDAIINFISSLKGYGYVTSKFSRKVGEEDQ</sequence>
<dbReference type="OrthoDB" id="2020419at2759"/>
<protein>
    <submittedName>
        <fullName evidence="1">6199_t:CDS:1</fullName>
    </submittedName>
</protein>
<reference evidence="1" key="1">
    <citation type="submission" date="2021-06" db="EMBL/GenBank/DDBJ databases">
        <authorList>
            <person name="Kallberg Y."/>
            <person name="Tangrot J."/>
            <person name="Rosling A."/>
        </authorList>
    </citation>
    <scope>NUCLEOTIDE SEQUENCE</scope>
    <source>
        <strain evidence="1">UK204</strain>
    </source>
</reference>
<dbReference type="AlphaFoldDB" id="A0A9N8Z9G8"/>
<accession>A0A9N8Z9G8</accession>
<dbReference type="EMBL" id="CAJVPQ010000361">
    <property type="protein sequence ID" value="CAG8474728.1"/>
    <property type="molecule type" value="Genomic_DNA"/>
</dbReference>